<dbReference type="PANTHER" id="PTHR22911">
    <property type="entry name" value="ACYL-MALONYL CONDENSING ENZYME-RELATED"/>
    <property type="match status" value="1"/>
</dbReference>
<feature type="domain" description="EamA" evidence="1">
    <location>
        <begin position="19"/>
        <end position="149"/>
    </location>
</feature>
<dbReference type="RefSeq" id="WP_085753712.1">
    <property type="nucleotide sequence ID" value="NZ_BSPR01000017.1"/>
</dbReference>
<dbReference type="EMBL" id="CP015118">
    <property type="protein sequence ID" value="ARN23392.1"/>
    <property type="molecule type" value="Genomic_DNA"/>
</dbReference>
<evidence type="ECO:0000259" key="1">
    <source>
        <dbReference type="Pfam" id="PF00892"/>
    </source>
</evidence>
<accession>A0A1W6LGI3</accession>
<protein>
    <recommendedName>
        <fullName evidence="1">EamA domain-containing protein</fullName>
    </recommendedName>
</protein>
<dbReference type="AlphaFoldDB" id="A0A1W6LGI3"/>
<proteinExistence type="predicted"/>
<dbReference type="STRING" id="946333.A4W93_27760"/>
<dbReference type="Proteomes" id="UP000193427">
    <property type="component" value="Chromosome"/>
</dbReference>
<dbReference type="PANTHER" id="PTHR22911:SF103">
    <property type="entry name" value="BLR2811 PROTEIN"/>
    <property type="match status" value="1"/>
</dbReference>
<gene>
    <name evidence="2" type="ORF">A4W93_27760</name>
</gene>
<evidence type="ECO:0000313" key="2">
    <source>
        <dbReference type="EMBL" id="ARN23392.1"/>
    </source>
</evidence>
<dbReference type="Pfam" id="PF00892">
    <property type="entry name" value="EamA"/>
    <property type="match status" value="2"/>
</dbReference>
<name>A0A1W6LGI3_9BURK</name>
<evidence type="ECO:0000313" key="3">
    <source>
        <dbReference type="Proteomes" id="UP000193427"/>
    </source>
</evidence>
<dbReference type="GO" id="GO:0016020">
    <property type="term" value="C:membrane"/>
    <property type="evidence" value="ECO:0007669"/>
    <property type="project" value="InterPro"/>
</dbReference>
<reference evidence="2 3" key="1">
    <citation type="submission" date="2016-04" db="EMBL/GenBank/DDBJ databases">
        <title>Complete genome sequence of natural rubber-degrading, novel Gram-negative bacterium, Rhizobacter gummiphilus strain NS21.</title>
        <authorList>
            <person name="Tabata M."/>
            <person name="Kasai D."/>
            <person name="Fukuda M."/>
        </authorList>
    </citation>
    <scope>NUCLEOTIDE SEQUENCE [LARGE SCALE GENOMIC DNA]</scope>
    <source>
        <strain evidence="2 3">NS21</strain>
    </source>
</reference>
<organism evidence="2 3">
    <name type="scientific">Piscinibacter gummiphilus</name>
    <dbReference type="NCBI Taxonomy" id="946333"/>
    <lineage>
        <taxon>Bacteria</taxon>
        <taxon>Pseudomonadati</taxon>
        <taxon>Pseudomonadota</taxon>
        <taxon>Betaproteobacteria</taxon>
        <taxon>Burkholderiales</taxon>
        <taxon>Sphaerotilaceae</taxon>
        <taxon>Piscinibacter</taxon>
    </lineage>
</organism>
<feature type="domain" description="EamA" evidence="1">
    <location>
        <begin position="157"/>
        <end position="286"/>
    </location>
</feature>
<dbReference type="SUPFAM" id="SSF103481">
    <property type="entry name" value="Multidrug resistance efflux transporter EmrE"/>
    <property type="match status" value="2"/>
</dbReference>
<dbReference type="InterPro" id="IPR000620">
    <property type="entry name" value="EamA_dom"/>
</dbReference>
<sequence>MSSRPEALPAGLAPRTRATLCVLAAMVCFATYDALSKHLAGTYPVTELLWVRYATHAGLMLVVFGPAMGLRLVKTSQPVAQVLRALLLVAVTFLFMNGLKYIRLAEATAINFLAPLLVTALSAPLLKERVPLRSWIAVLAGFTGVLLIVRPGAGMNAGMLFPLGSAVCYSLYQIMTRRFVGAEHPLTTHFILGSVGLVVTTFTWQPSWVMPDPGHVPLMVGLGLTTGLGHFLLIKAFEHISPATAAPFTYTHLVWAVVLGFVLFGEVPGPLSVLGILTIATGGLLNVLGARAKGR</sequence>
<keyword evidence="3" id="KW-1185">Reference proteome</keyword>
<dbReference type="KEGG" id="rgu:A4W93_27760"/>
<dbReference type="InterPro" id="IPR037185">
    <property type="entry name" value="EmrE-like"/>
</dbReference>
<dbReference type="OrthoDB" id="8584557at2"/>